<dbReference type="Proteomes" id="UP000595437">
    <property type="component" value="Chromosome 5"/>
</dbReference>
<evidence type="ECO:0000313" key="2">
    <source>
        <dbReference type="EMBL" id="QQP55364.1"/>
    </source>
</evidence>
<organism evidence="2 3">
    <name type="scientific">Caligus rogercresseyi</name>
    <name type="common">Sea louse</name>
    <dbReference type="NCBI Taxonomy" id="217165"/>
    <lineage>
        <taxon>Eukaryota</taxon>
        <taxon>Metazoa</taxon>
        <taxon>Ecdysozoa</taxon>
        <taxon>Arthropoda</taxon>
        <taxon>Crustacea</taxon>
        <taxon>Multicrustacea</taxon>
        <taxon>Hexanauplia</taxon>
        <taxon>Copepoda</taxon>
        <taxon>Siphonostomatoida</taxon>
        <taxon>Caligidae</taxon>
        <taxon>Caligus</taxon>
    </lineage>
</organism>
<gene>
    <name evidence="2" type="ORF">FKW44_008514</name>
</gene>
<accession>A0A7T8KGA9</accession>
<dbReference type="EMBL" id="CP045894">
    <property type="protein sequence ID" value="QQP55364.1"/>
    <property type="molecule type" value="Genomic_DNA"/>
</dbReference>
<protein>
    <submittedName>
        <fullName evidence="2">Uncharacterized protein</fullName>
    </submittedName>
</protein>
<keyword evidence="3" id="KW-1185">Reference proteome</keyword>
<dbReference type="AlphaFoldDB" id="A0A7T8KGA9"/>
<evidence type="ECO:0000313" key="3">
    <source>
        <dbReference type="Proteomes" id="UP000595437"/>
    </source>
</evidence>
<sequence length="50" mass="5670">MGEDFVNKPNIVGEKRLYASTLQESKGPQNDRRGNPLERSPYLLAKEIPL</sequence>
<evidence type="ECO:0000256" key="1">
    <source>
        <dbReference type="SAM" id="MobiDB-lite"/>
    </source>
</evidence>
<feature type="non-terminal residue" evidence="2">
    <location>
        <position position="50"/>
    </location>
</feature>
<name>A0A7T8KGA9_CALRO</name>
<proteinExistence type="predicted"/>
<feature type="region of interest" description="Disordered" evidence="1">
    <location>
        <begin position="21"/>
        <end position="50"/>
    </location>
</feature>
<reference evidence="3" key="1">
    <citation type="submission" date="2021-01" db="EMBL/GenBank/DDBJ databases">
        <title>Caligus Genome Assembly.</title>
        <authorList>
            <person name="Gallardo-Escarate C."/>
        </authorList>
    </citation>
    <scope>NUCLEOTIDE SEQUENCE [LARGE SCALE GENOMIC DNA]</scope>
</reference>